<sequence>MSELVREHAVGKLKSMVFFNYSYGYLSVSTVCSLFQADGVGRCPGCSMCSTVNRLTGQLPHLTNETVIENLTSDGVKLTTFSIFA</sequence>
<protein>
    <submittedName>
        <fullName evidence="1">Uncharacterized protein</fullName>
    </submittedName>
</protein>
<evidence type="ECO:0000313" key="2">
    <source>
        <dbReference type="Proteomes" id="UP000030764"/>
    </source>
</evidence>
<dbReference type="AlphaFoldDB" id="A0A085LJU7"/>
<keyword evidence="2" id="KW-1185">Reference proteome</keyword>
<dbReference type="Proteomes" id="UP000030764">
    <property type="component" value="Unassembled WGS sequence"/>
</dbReference>
<name>A0A085LJU7_9BILA</name>
<evidence type="ECO:0000313" key="1">
    <source>
        <dbReference type="EMBL" id="KFD45243.1"/>
    </source>
</evidence>
<accession>A0A085LJU7</accession>
<gene>
    <name evidence="1" type="ORF">M513_13879</name>
</gene>
<dbReference type="EMBL" id="KL363615">
    <property type="protein sequence ID" value="KFD45243.1"/>
    <property type="molecule type" value="Genomic_DNA"/>
</dbReference>
<reference evidence="1 2" key="1">
    <citation type="journal article" date="2014" name="Nat. Genet.">
        <title>Genome and transcriptome of the porcine whipworm Trichuris suis.</title>
        <authorList>
            <person name="Jex A.R."/>
            <person name="Nejsum P."/>
            <person name="Schwarz E.M."/>
            <person name="Hu L."/>
            <person name="Young N.D."/>
            <person name="Hall R.S."/>
            <person name="Korhonen P.K."/>
            <person name="Liao S."/>
            <person name="Thamsborg S."/>
            <person name="Xia J."/>
            <person name="Xu P."/>
            <person name="Wang S."/>
            <person name="Scheerlinck J.P."/>
            <person name="Hofmann A."/>
            <person name="Sternberg P.W."/>
            <person name="Wang J."/>
            <person name="Gasser R.B."/>
        </authorList>
    </citation>
    <scope>NUCLEOTIDE SEQUENCE [LARGE SCALE GENOMIC DNA]</scope>
    <source>
        <strain evidence="1">DCEP-RM93M</strain>
    </source>
</reference>
<proteinExistence type="predicted"/>
<organism evidence="1 2">
    <name type="scientific">Trichuris suis</name>
    <name type="common">pig whipworm</name>
    <dbReference type="NCBI Taxonomy" id="68888"/>
    <lineage>
        <taxon>Eukaryota</taxon>
        <taxon>Metazoa</taxon>
        <taxon>Ecdysozoa</taxon>
        <taxon>Nematoda</taxon>
        <taxon>Enoplea</taxon>
        <taxon>Dorylaimia</taxon>
        <taxon>Trichinellida</taxon>
        <taxon>Trichuridae</taxon>
        <taxon>Trichuris</taxon>
    </lineage>
</organism>